<proteinExistence type="predicted"/>
<organism evidence="1 2">
    <name type="scientific">Steinernema glaseri</name>
    <dbReference type="NCBI Taxonomy" id="37863"/>
    <lineage>
        <taxon>Eukaryota</taxon>
        <taxon>Metazoa</taxon>
        <taxon>Ecdysozoa</taxon>
        <taxon>Nematoda</taxon>
        <taxon>Chromadorea</taxon>
        <taxon>Rhabditida</taxon>
        <taxon>Tylenchina</taxon>
        <taxon>Panagrolaimomorpha</taxon>
        <taxon>Strongyloidoidea</taxon>
        <taxon>Steinernematidae</taxon>
        <taxon>Steinernema</taxon>
    </lineage>
</organism>
<sequence>MDTVPSLFISDTISRMPFNFWHPFSKLTSRWGAIGQQVEPLKVVMSVEHNPKKSQTIVVTNPFKDFDAYFAPGTRLSKYVTTRNVEIEPSDDSKPLPALRPAQLRVALLLTKNRPQNVRIWNVNKEQPAREIIPMIAGSSRIIEIHKVKDHGWEIEQMLRESSLSCLTRLEICDSEITRAALDFINELRGQITDANIVMLRNTVV</sequence>
<protein>
    <submittedName>
        <fullName evidence="2">Major sperm protein</fullName>
    </submittedName>
</protein>
<name>A0A1I7XW71_9BILA</name>
<keyword evidence="1" id="KW-1185">Reference proteome</keyword>
<evidence type="ECO:0000313" key="1">
    <source>
        <dbReference type="Proteomes" id="UP000095287"/>
    </source>
</evidence>
<dbReference type="WBParaSite" id="L893_g10219.t1">
    <property type="protein sequence ID" value="L893_g10219.t1"/>
    <property type="gene ID" value="L893_g10219"/>
</dbReference>
<accession>A0A1I7XW71</accession>
<evidence type="ECO:0000313" key="2">
    <source>
        <dbReference type="WBParaSite" id="L893_g10219.t1"/>
    </source>
</evidence>
<dbReference type="AlphaFoldDB" id="A0A1I7XW71"/>
<dbReference type="Proteomes" id="UP000095287">
    <property type="component" value="Unplaced"/>
</dbReference>
<reference evidence="2" key="1">
    <citation type="submission" date="2016-11" db="UniProtKB">
        <authorList>
            <consortium name="WormBaseParasite"/>
        </authorList>
    </citation>
    <scope>IDENTIFICATION</scope>
</reference>